<dbReference type="STRING" id="139825.A0A401GL72"/>
<evidence type="ECO:0000313" key="3">
    <source>
        <dbReference type="Proteomes" id="UP000287166"/>
    </source>
</evidence>
<evidence type="ECO:0000313" key="2">
    <source>
        <dbReference type="EMBL" id="GBE82892.1"/>
    </source>
</evidence>
<dbReference type="CDD" id="cd00030">
    <property type="entry name" value="C2"/>
    <property type="match status" value="1"/>
</dbReference>
<comment type="caution">
    <text evidence="2">The sequence shown here is derived from an EMBL/GenBank/DDBJ whole genome shotgun (WGS) entry which is preliminary data.</text>
</comment>
<feature type="domain" description="C2" evidence="1">
    <location>
        <begin position="34"/>
        <end position="152"/>
    </location>
</feature>
<dbReference type="RefSeq" id="XP_027613805.1">
    <property type="nucleotide sequence ID" value="XM_027758004.1"/>
</dbReference>
<keyword evidence="3" id="KW-1185">Reference proteome</keyword>
<gene>
    <name evidence="2" type="ORF">SCP_0412790</name>
</gene>
<dbReference type="AlphaFoldDB" id="A0A401GL72"/>
<protein>
    <recommendedName>
        <fullName evidence="1">C2 domain-containing protein</fullName>
    </recommendedName>
</protein>
<sequence>MPNSLNAVSRVAGRLHAAAHRRTKEDIHEAVQSKKDAVAERLSTVGNDATFVDLFVQFAHASGLPKMDVVGSADPYFVARIDTRLSFVSSVKTNTLEPVWNESWTIRNVPDTAILLVEVLDRDIGCIRDDYIGQFSTAVTSSEQAFAIEDPSHLKRNRGTFSLQIDAVPSLDPDAGSHPYMFDGPICYSRHSSPTIGKLTKLDKARLYSTWQVFIRGVSRFLDDEVQPWNRNHRAARQIFQGPTSAAVRSMIHSGHRVLYARTATNEFGVLNNAHDVYCLLHGGHVRQQRERRRRSADGPFAHRIKPAVYNYVIAADDDSLRFSETGAAFFVNYASKHALHADCAPSVRYSGEFHPRPAGGWENFSDDVPDEDVQWELVVDNKSGTYSPDGSLLPVVAQLFEFNFPGFKAVPLAYDDPLLAESTKACRTYALSKRGVKHDELQPHVHDGEGEMLSQQTSMLSLDGEENLEVELEVHSEA</sequence>
<dbReference type="PANTHER" id="PTHR47800:SF5">
    <property type="entry name" value="FER-1-LIKE PROTEIN 6"/>
    <property type="match status" value="1"/>
</dbReference>
<dbReference type="PROSITE" id="PS50004">
    <property type="entry name" value="C2"/>
    <property type="match status" value="1"/>
</dbReference>
<dbReference type="Gene3D" id="2.60.40.150">
    <property type="entry name" value="C2 domain"/>
    <property type="match status" value="1"/>
</dbReference>
<dbReference type="PANTHER" id="PTHR47800">
    <property type="entry name" value="C2 DOMAIN-CONTAINING PROTEIN"/>
    <property type="match status" value="1"/>
</dbReference>
<dbReference type="InParanoid" id="A0A401GL72"/>
<dbReference type="InterPro" id="IPR035892">
    <property type="entry name" value="C2_domain_sf"/>
</dbReference>
<dbReference type="OrthoDB" id="73919at2759"/>
<evidence type="ECO:0000259" key="1">
    <source>
        <dbReference type="PROSITE" id="PS50004"/>
    </source>
</evidence>
<organism evidence="2 3">
    <name type="scientific">Sparassis crispa</name>
    <dbReference type="NCBI Taxonomy" id="139825"/>
    <lineage>
        <taxon>Eukaryota</taxon>
        <taxon>Fungi</taxon>
        <taxon>Dikarya</taxon>
        <taxon>Basidiomycota</taxon>
        <taxon>Agaricomycotina</taxon>
        <taxon>Agaricomycetes</taxon>
        <taxon>Polyporales</taxon>
        <taxon>Sparassidaceae</taxon>
        <taxon>Sparassis</taxon>
    </lineage>
</organism>
<dbReference type="GO" id="GO:0010628">
    <property type="term" value="P:positive regulation of gene expression"/>
    <property type="evidence" value="ECO:0007669"/>
    <property type="project" value="TreeGrafter"/>
</dbReference>
<dbReference type="Proteomes" id="UP000287166">
    <property type="component" value="Unassembled WGS sequence"/>
</dbReference>
<dbReference type="SMART" id="SM00239">
    <property type="entry name" value="C2"/>
    <property type="match status" value="1"/>
</dbReference>
<dbReference type="Pfam" id="PF00168">
    <property type="entry name" value="C2"/>
    <property type="match status" value="1"/>
</dbReference>
<dbReference type="GeneID" id="38779809"/>
<dbReference type="InterPro" id="IPR000008">
    <property type="entry name" value="C2_dom"/>
</dbReference>
<proteinExistence type="predicted"/>
<dbReference type="EMBL" id="BFAD01000004">
    <property type="protein sequence ID" value="GBE82892.1"/>
    <property type="molecule type" value="Genomic_DNA"/>
</dbReference>
<dbReference type="SUPFAM" id="SSF49562">
    <property type="entry name" value="C2 domain (Calcium/lipid-binding domain, CaLB)"/>
    <property type="match status" value="1"/>
</dbReference>
<accession>A0A401GL72</accession>
<reference evidence="2 3" key="1">
    <citation type="journal article" date="2018" name="Sci. Rep.">
        <title>Genome sequence of the cauliflower mushroom Sparassis crispa (Hanabiratake) and its association with beneficial usage.</title>
        <authorList>
            <person name="Kiyama R."/>
            <person name="Furutani Y."/>
            <person name="Kawaguchi K."/>
            <person name="Nakanishi T."/>
        </authorList>
    </citation>
    <scope>NUCLEOTIDE SEQUENCE [LARGE SCALE GENOMIC DNA]</scope>
</reference>
<name>A0A401GL72_9APHY</name>